<evidence type="ECO:0000256" key="1">
    <source>
        <dbReference type="SAM" id="SignalP"/>
    </source>
</evidence>
<accession>A0A3M7LXY5</accession>
<protein>
    <submittedName>
        <fullName evidence="2">Uncharacterized protein</fullName>
    </submittedName>
</protein>
<dbReference type="AlphaFoldDB" id="A0A3M7LXY5"/>
<gene>
    <name evidence="2" type="ORF">GMOD_00000907</name>
</gene>
<organism evidence="2 3">
    <name type="scientific">Pyrenophora seminiperda CCB06</name>
    <dbReference type="NCBI Taxonomy" id="1302712"/>
    <lineage>
        <taxon>Eukaryota</taxon>
        <taxon>Fungi</taxon>
        <taxon>Dikarya</taxon>
        <taxon>Ascomycota</taxon>
        <taxon>Pezizomycotina</taxon>
        <taxon>Dothideomycetes</taxon>
        <taxon>Pleosporomycetidae</taxon>
        <taxon>Pleosporales</taxon>
        <taxon>Pleosporineae</taxon>
        <taxon>Pleosporaceae</taxon>
        <taxon>Pyrenophora</taxon>
    </lineage>
</organism>
<dbReference type="EMBL" id="KE747810">
    <property type="protein sequence ID" value="RMZ67040.1"/>
    <property type="molecule type" value="Genomic_DNA"/>
</dbReference>
<evidence type="ECO:0000313" key="2">
    <source>
        <dbReference type="EMBL" id="RMZ67040.1"/>
    </source>
</evidence>
<reference evidence="2 3" key="1">
    <citation type="journal article" date="2014" name="PLoS ONE">
        <title>De novo Genome Assembly of the Fungal Plant Pathogen Pyrenophora semeniperda.</title>
        <authorList>
            <person name="Soliai M.M."/>
            <person name="Meyer S.E."/>
            <person name="Udall J.A."/>
            <person name="Elzinga D.E."/>
            <person name="Hermansen R.A."/>
            <person name="Bodily P.M."/>
            <person name="Hart A.A."/>
            <person name="Coleman C.E."/>
        </authorList>
    </citation>
    <scope>NUCLEOTIDE SEQUENCE [LARGE SCALE GENOMIC DNA]</scope>
    <source>
        <strain evidence="2 3">CCB06</strain>
        <tissue evidence="2">Mycelium</tissue>
    </source>
</reference>
<dbReference type="Proteomes" id="UP000265663">
    <property type="component" value="Unassembled WGS sequence"/>
</dbReference>
<evidence type="ECO:0000313" key="3">
    <source>
        <dbReference type="Proteomes" id="UP000265663"/>
    </source>
</evidence>
<keyword evidence="1" id="KW-0732">Signal</keyword>
<proteinExistence type="predicted"/>
<keyword evidence="3" id="KW-1185">Reference proteome</keyword>
<name>A0A3M7LXY5_9PLEO</name>
<sequence length="95" mass="9740">MYFRPILSCALLLSITLPTFATPVSSESANALESRNRPGCSKRIGGCQGACSLNLLNCVVVVNGSGVFPCARGKCQAPGDLCVAFGDAGTICGKN</sequence>
<feature type="chain" id="PRO_5018234465" evidence="1">
    <location>
        <begin position="22"/>
        <end position="95"/>
    </location>
</feature>
<feature type="signal peptide" evidence="1">
    <location>
        <begin position="1"/>
        <end position="21"/>
    </location>
</feature>